<evidence type="ECO:0000313" key="9">
    <source>
        <dbReference type="Proteomes" id="UP000265703"/>
    </source>
</evidence>
<dbReference type="PANTHER" id="PTHR13291">
    <property type="entry name" value="JOSEPHIN 1, 2"/>
    <property type="match status" value="1"/>
</dbReference>
<gene>
    <name evidence="8" type="ORF">C1645_811815</name>
</gene>
<keyword evidence="9" id="KW-1185">Reference proteome</keyword>
<sequence>MEESVKKTAREPYHERQSLWFCGQHTLNNLFQDEVFTKEQLDNIAIKLTKQTSLEVSTWSSYFINPHKSIFGGNYDINVLEMALMNKDLEIQWFDVRKDIRTVIQFTDKTLFGLILNVPSSRFYFWTSYHWIAIKPFLNQDNGKAAEVYNLDSKLSGPKKFENLEEAYKYLESVMYSKNGNILLVKTCKKGEDYE</sequence>
<evidence type="ECO:0000256" key="1">
    <source>
        <dbReference type="ARBA" id="ARBA00000707"/>
    </source>
</evidence>
<feature type="domain" description="Josephin" evidence="7">
    <location>
        <begin position="9"/>
        <end position="195"/>
    </location>
</feature>
<dbReference type="SMART" id="SM01246">
    <property type="entry name" value="Josephin"/>
    <property type="match status" value="1"/>
</dbReference>
<dbReference type="Pfam" id="PF02099">
    <property type="entry name" value="Josephin"/>
    <property type="match status" value="1"/>
</dbReference>
<dbReference type="GO" id="GO:0016579">
    <property type="term" value="P:protein deubiquitination"/>
    <property type="evidence" value="ECO:0007669"/>
    <property type="project" value="InterPro"/>
</dbReference>
<keyword evidence="3" id="KW-0645">Protease</keyword>
<dbReference type="PROSITE" id="PS50957">
    <property type="entry name" value="JOSEPHIN"/>
    <property type="match status" value="1"/>
</dbReference>
<comment type="catalytic activity">
    <reaction evidence="1">
        <text>Thiol-dependent hydrolysis of ester, thioester, amide, peptide and isopeptide bonds formed by the C-terminal Gly of ubiquitin (a 76-residue protein attached to proteins as an intracellular targeting signal).</text>
        <dbReference type="EC" id="3.4.19.12"/>
    </reaction>
</comment>
<name>A0A397TLE8_9GLOM</name>
<dbReference type="InterPro" id="IPR040053">
    <property type="entry name" value="JOSD1/2"/>
</dbReference>
<dbReference type="AlphaFoldDB" id="A0A397TLE8"/>
<dbReference type="PANTHER" id="PTHR13291:SF0">
    <property type="entry name" value="JOSEPHIN-LIKE PROTEIN"/>
    <property type="match status" value="1"/>
</dbReference>
<accession>A0A397TLE8</accession>
<evidence type="ECO:0000256" key="2">
    <source>
        <dbReference type="ARBA" id="ARBA00012759"/>
    </source>
</evidence>
<evidence type="ECO:0000259" key="7">
    <source>
        <dbReference type="PROSITE" id="PS50957"/>
    </source>
</evidence>
<organism evidence="8 9">
    <name type="scientific">Glomus cerebriforme</name>
    <dbReference type="NCBI Taxonomy" id="658196"/>
    <lineage>
        <taxon>Eukaryota</taxon>
        <taxon>Fungi</taxon>
        <taxon>Fungi incertae sedis</taxon>
        <taxon>Mucoromycota</taxon>
        <taxon>Glomeromycotina</taxon>
        <taxon>Glomeromycetes</taxon>
        <taxon>Glomerales</taxon>
        <taxon>Glomeraceae</taxon>
        <taxon>Glomus</taxon>
    </lineage>
</organism>
<reference evidence="8 9" key="1">
    <citation type="submission" date="2018-06" db="EMBL/GenBank/DDBJ databases">
        <title>Comparative genomics reveals the genomic features of Rhizophagus irregularis, R. cerebriforme, R. diaphanum and Gigaspora rosea, and their symbiotic lifestyle signature.</title>
        <authorList>
            <person name="Morin E."/>
            <person name="San Clemente H."/>
            <person name="Chen E.C.H."/>
            <person name="De La Providencia I."/>
            <person name="Hainaut M."/>
            <person name="Kuo A."/>
            <person name="Kohler A."/>
            <person name="Murat C."/>
            <person name="Tang N."/>
            <person name="Roy S."/>
            <person name="Loubradou J."/>
            <person name="Henrissat B."/>
            <person name="Grigoriev I.V."/>
            <person name="Corradi N."/>
            <person name="Roux C."/>
            <person name="Martin F.M."/>
        </authorList>
    </citation>
    <scope>NUCLEOTIDE SEQUENCE [LARGE SCALE GENOMIC DNA]</scope>
    <source>
        <strain evidence="8 9">DAOM 227022</strain>
    </source>
</reference>
<dbReference type="STRING" id="658196.A0A397TLE8"/>
<dbReference type="OrthoDB" id="10063692at2759"/>
<dbReference type="Proteomes" id="UP000265703">
    <property type="component" value="Unassembled WGS sequence"/>
</dbReference>
<keyword evidence="4" id="KW-0833">Ubl conjugation pathway</keyword>
<evidence type="ECO:0000313" key="8">
    <source>
        <dbReference type="EMBL" id="RIA99080.1"/>
    </source>
</evidence>
<keyword evidence="5" id="KW-0378">Hydrolase</keyword>
<dbReference type="EC" id="3.4.19.12" evidence="2"/>
<dbReference type="GO" id="GO:0004843">
    <property type="term" value="F:cysteine-type deubiquitinase activity"/>
    <property type="evidence" value="ECO:0007669"/>
    <property type="project" value="UniProtKB-EC"/>
</dbReference>
<dbReference type="Gene3D" id="3.90.70.40">
    <property type="match status" value="1"/>
</dbReference>
<proteinExistence type="predicted"/>
<dbReference type="GO" id="GO:0006508">
    <property type="term" value="P:proteolysis"/>
    <property type="evidence" value="ECO:0007669"/>
    <property type="project" value="UniProtKB-KW"/>
</dbReference>
<evidence type="ECO:0000256" key="3">
    <source>
        <dbReference type="ARBA" id="ARBA00022670"/>
    </source>
</evidence>
<comment type="caution">
    <text evidence="6">Lacks conserved residue(s) required for the propagation of feature annotation.</text>
</comment>
<protein>
    <recommendedName>
        <fullName evidence="2">ubiquitinyl hydrolase 1</fullName>
        <ecNumber evidence="2">3.4.19.12</ecNumber>
    </recommendedName>
</protein>
<evidence type="ECO:0000256" key="4">
    <source>
        <dbReference type="ARBA" id="ARBA00022786"/>
    </source>
</evidence>
<dbReference type="InterPro" id="IPR006155">
    <property type="entry name" value="Josephin"/>
</dbReference>
<evidence type="ECO:0000256" key="5">
    <source>
        <dbReference type="ARBA" id="ARBA00022801"/>
    </source>
</evidence>
<comment type="caution">
    <text evidence="8">The sequence shown here is derived from an EMBL/GenBank/DDBJ whole genome shotgun (WGS) entry which is preliminary data.</text>
</comment>
<evidence type="ECO:0000256" key="6">
    <source>
        <dbReference type="PROSITE-ProRule" id="PRU00331"/>
    </source>
</evidence>
<dbReference type="EMBL" id="QKYT01000007">
    <property type="protein sequence ID" value="RIA99080.1"/>
    <property type="molecule type" value="Genomic_DNA"/>
</dbReference>